<evidence type="ECO:0000259" key="2">
    <source>
        <dbReference type="Pfam" id="PF26395"/>
    </source>
</evidence>
<keyword evidence="4" id="KW-1185">Reference proteome</keyword>
<sequence>MNSSATRFRKRIYGLPEQAARVCLVCPDFKYNIREGALVGTGSMQPTPTCCCYRFRLRYRIGENPKVWILDPALRCRHDQSKIPHTYREDEPCVFRPGVDWSDGKTLASTVIPWLAMWLMYYEFWHATGEWLGGGEHPEVPIDSSESDNQSNEPE</sequence>
<feature type="domain" description="Type II CBASS E2 protein" evidence="2">
    <location>
        <begin position="18"/>
        <end position="138"/>
    </location>
</feature>
<reference evidence="3 4" key="1">
    <citation type="submission" date="2019-02" db="EMBL/GenBank/DDBJ databases">
        <title>Deep-cultivation of Planctomycetes and their phenomic and genomic characterization uncovers novel biology.</title>
        <authorList>
            <person name="Wiegand S."/>
            <person name="Jogler M."/>
            <person name="Boedeker C."/>
            <person name="Pinto D."/>
            <person name="Vollmers J."/>
            <person name="Rivas-Marin E."/>
            <person name="Kohn T."/>
            <person name="Peeters S.H."/>
            <person name="Heuer A."/>
            <person name="Rast P."/>
            <person name="Oberbeckmann S."/>
            <person name="Bunk B."/>
            <person name="Jeske O."/>
            <person name="Meyerdierks A."/>
            <person name="Storesund J.E."/>
            <person name="Kallscheuer N."/>
            <person name="Luecker S."/>
            <person name="Lage O.M."/>
            <person name="Pohl T."/>
            <person name="Merkel B.J."/>
            <person name="Hornburger P."/>
            <person name="Mueller R.-W."/>
            <person name="Bruemmer F."/>
            <person name="Labrenz M."/>
            <person name="Spormann A.M."/>
            <person name="Op Den Camp H."/>
            <person name="Overmann J."/>
            <person name="Amann R."/>
            <person name="Jetten M.S.M."/>
            <person name="Mascher T."/>
            <person name="Medema M.H."/>
            <person name="Devos D.P."/>
            <person name="Kaster A.-K."/>
            <person name="Ovreas L."/>
            <person name="Rohde M."/>
            <person name="Galperin M.Y."/>
            <person name="Jogler C."/>
        </authorList>
    </citation>
    <scope>NUCLEOTIDE SEQUENCE [LARGE SCALE GENOMIC DNA]</scope>
    <source>
        <strain evidence="3 4">Pan54</strain>
    </source>
</reference>
<organism evidence="3 4">
    <name type="scientific">Rubinisphaera italica</name>
    <dbReference type="NCBI Taxonomy" id="2527969"/>
    <lineage>
        <taxon>Bacteria</taxon>
        <taxon>Pseudomonadati</taxon>
        <taxon>Planctomycetota</taxon>
        <taxon>Planctomycetia</taxon>
        <taxon>Planctomycetales</taxon>
        <taxon>Planctomycetaceae</taxon>
        <taxon>Rubinisphaera</taxon>
    </lineage>
</organism>
<dbReference type="OrthoDB" id="4736406at2"/>
<accession>A0A5C5XGI1</accession>
<protein>
    <recommendedName>
        <fullName evidence="2">Type II CBASS E2 protein domain-containing protein</fullName>
    </recommendedName>
</protein>
<name>A0A5C5XGI1_9PLAN</name>
<dbReference type="Pfam" id="PF26395">
    <property type="entry name" value="E2-CBASS"/>
    <property type="match status" value="1"/>
</dbReference>
<evidence type="ECO:0000256" key="1">
    <source>
        <dbReference type="SAM" id="MobiDB-lite"/>
    </source>
</evidence>
<dbReference type="Proteomes" id="UP000316095">
    <property type="component" value="Unassembled WGS sequence"/>
</dbReference>
<dbReference type="AlphaFoldDB" id="A0A5C5XGI1"/>
<evidence type="ECO:0000313" key="4">
    <source>
        <dbReference type="Proteomes" id="UP000316095"/>
    </source>
</evidence>
<evidence type="ECO:0000313" key="3">
    <source>
        <dbReference type="EMBL" id="TWT60972.1"/>
    </source>
</evidence>
<dbReference type="InterPro" id="IPR058588">
    <property type="entry name" value="E2-CBASS"/>
</dbReference>
<gene>
    <name evidence="3" type="ORF">Pan54_17040</name>
</gene>
<proteinExistence type="predicted"/>
<feature type="region of interest" description="Disordered" evidence="1">
    <location>
        <begin position="136"/>
        <end position="155"/>
    </location>
</feature>
<comment type="caution">
    <text evidence="3">The sequence shown here is derived from an EMBL/GenBank/DDBJ whole genome shotgun (WGS) entry which is preliminary data.</text>
</comment>
<dbReference type="RefSeq" id="WP_146503016.1">
    <property type="nucleotide sequence ID" value="NZ_SJPG01000001.1"/>
</dbReference>
<dbReference type="EMBL" id="SJPG01000001">
    <property type="protein sequence ID" value="TWT60972.1"/>
    <property type="molecule type" value="Genomic_DNA"/>
</dbReference>